<dbReference type="PROSITE" id="PS51257">
    <property type="entry name" value="PROKAR_LIPOPROTEIN"/>
    <property type="match status" value="1"/>
</dbReference>
<feature type="compositionally biased region" description="Acidic residues" evidence="2">
    <location>
        <begin position="347"/>
        <end position="375"/>
    </location>
</feature>
<evidence type="ECO:0000259" key="3">
    <source>
        <dbReference type="PROSITE" id="PS50006"/>
    </source>
</evidence>
<dbReference type="Pfam" id="PF00498">
    <property type="entry name" value="FHA"/>
    <property type="match status" value="1"/>
</dbReference>
<organism evidence="5 6">
    <name type="scientific">Triparma strigata</name>
    <dbReference type="NCBI Taxonomy" id="1606541"/>
    <lineage>
        <taxon>Eukaryota</taxon>
        <taxon>Sar</taxon>
        <taxon>Stramenopiles</taxon>
        <taxon>Ochrophyta</taxon>
        <taxon>Bolidophyceae</taxon>
        <taxon>Parmales</taxon>
        <taxon>Triparmaceae</taxon>
        <taxon>Triparma</taxon>
    </lineage>
</organism>
<proteinExistence type="predicted"/>
<comment type="caution">
    <text evidence="5">The sequence shown here is derived from an EMBL/GenBank/DDBJ whole genome shotgun (WGS) entry which is preliminary data.</text>
</comment>
<dbReference type="PROSITE" id="PS50011">
    <property type="entry name" value="PROTEIN_KINASE_DOM"/>
    <property type="match status" value="1"/>
</dbReference>
<dbReference type="Gene3D" id="2.60.200.20">
    <property type="match status" value="1"/>
</dbReference>
<dbReference type="Gene3D" id="1.10.510.10">
    <property type="entry name" value="Transferase(Phosphotransferase) domain 1"/>
    <property type="match status" value="1"/>
</dbReference>
<keyword evidence="6" id="KW-1185">Reference proteome</keyword>
<feature type="region of interest" description="Disordered" evidence="2">
    <location>
        <begin position="299"/>
        <end position="376"/>
    </location>
</feature>
<dbReference type="PANTHER" id="PTHR11909">
    <property type="entry name" value="CASEIN KINASE-RELATED"/>
    <property type="match status" value="1"/>
</dbReference>
<dbReference type="OrthoDB" id="5800476at2759"/>
<feature type="compositionally biased region" description="Basic residues" evidence="2">
    <location>
        <begin position="306"/>
        <end position="339"/>
    </location>
</feature>
<dbReference type="GO" id="GO:0004672">
    <property type="term" value="F:protein kinase activity"/>
    <property type="evidence" value="ECO:0007669"/>
    <property type="project" value="InterPro"/>
</dbReference>
<dbReference type="AlphaFoldDB" id="A0A9W6ZHL6"/>
<dbReference type="Proteomes" id="UP001165085">
    <property type="component" value="Unassembled WGS sequence"/>
</dbReference>
<dbReference type="SMART" id="SM00240">
    <property type="entry name" value="FHA"/>
    <property type="match status" value="1"/>
</dbReference>
<sequence length="496" mass="55106">MSLKNLTLGSGSFTWTVGNLIGSGACSLGVFSIKMSKSAEGKITNNKNKDWCQDWCVKFAEHHEPTKGKKKKKTDKQRNSDQIYYEYQLYSNSCSSGRGVWCPDIPDLRLRPYGEVEHNGQMYRYLIMEKIKHEVFKGCKSTSDVVDRTVQVLMALKELHESGLVFVDIKPDNLRLDEDGNVRLIDFGCVERYVKADGKHRDDAGGGGGTPDYWSRRVSSNEGCSVGRVDDVEAVLFCMLEEIEGELPWSGAGSDEEMARVKREWGEKQGGVWDYLAGLRYSDAVDYDEVAEGLNELKKCGGGGKRGGKSPVKKKATAAAAKKKSPVRKKQSPAAKKKKQEVIEILESSEEEVEEVKEVEEMDVEESEEEEEEDPPLYLVFESGPDASAVFSVTSETCKVQRSKGSPSKRKRQHGQDDTNITLNDKEVSTNHAYLSVKYSRKKGVVISSSLIVKDLGSSNGTFINGKKLDAKKSRAAFINDSVRFGASVCRVKDHV</sequence>
<reference evidence="6" key="1">
    <citation type="journal article" date="2023" name="Commun. Biol.">
        <title>Genome analysis of Parmales, the sister group of diatoms, reveals the evolutionary specialization of diatoms from phago-mixotrophs to photoautotrophs.</title>
        <authorList>
            <person name="Ban H."/>
            <person name="Sato S."/>
            <person name="Yoshikawa S."/>
            <person name="Yamada K."/>
            <person name="Nakamura Y."/>
            <person name="Ichinomiya M."/>
            <person name="Sato N."/>
            <person name="Blanc-Mathieu R."/>
            <person name="Endo H."/>
            <person name="Kuwata A."/>
            <person name="Ogata H."/>
        </authorList>
    </citation>
    <scope>NUCLEOTIDE SEQUENCE [LARGE SCALE GENOMIC DNA]</scope>
    <source>
        <strain evidence="6">NIES 3701</strain>
    </source>
</reference>
<dbReference type="PROSITE" id="PS50006">
    <property type="entry name" value="FHA_DOMAIN"/>
    <property type="match status" value="1"/>
</dbReference>
<dbReference type="SUPFAM" id="SSF49879">
    <property type="entry name" value="SMAD/FHA domain"/>
    <property type="match status" value="1"/>
</dbReference>
<dbReference type="InterPro" id="IPR000253">
    <property type="entry name" value="FHA_dom"/>
</dbReference>
<dbReference type="SMART" id="SM00220">
    <property type="entry name" value="S_TKc"/>
    <property type="match status" value="1"/>
</dbReference>
<feature type="domain" description="Protein kinase" evidence="4">
    <location>
        <begin position="15"/>
        <end position="377"/>
    </location>
</feature>
<feature type="region of interest" description="Disordered" evidence="2">
    <location>
        <begin position="398"/>
        <end position="419"/>
    </location>
</feature>
<dbReference type="InterPro" id="IPR011009">
    <property type="entry name" value="Kinase-like_dom_sf"/>
</dbReference>
<dbReference type="EMBL" id="BRXY01000028">
    <property type="protein sequence ID" value="GMH54552.1"/>
    <property type="molecule type" value="Genomic_DNA"/>
</dbReference>
<dbReference type="InterPro" id="IPR008984">
    <property type="entry name" value="SMAD_FHA_dom_sf"/>
</dbReference>
<evidence type="ECO:0000313" key="6">
    <source>
        <dbReference type="Proteomes" id="UP001165085"/>
    </source>
</evidence>
<dbReference type="Pfam" id="PF00069">
    <property type="entry name" value="Pkinase"/>
    <property type="match status" value="1"/>
</dbReference>
<accession>A0A9W6ZHL6</accession>
<name>A0A9W6ZHL6_9STRA</name>
<dbReference type="GO" id="GO:0005524">
    <property type="term" value="F:ATP binding"/>
    <property type="evidence" value="ECO:0007669"/>
    <property type="project" value="InterPro"/>
</dbReference>
<gene>
    <name evidence="5" type="ORF">TrST_g12181</name>
</gene>
<evidence type="ECO:0000259" key="4">
    <source>
        <dbReference type="PROSITE" id="PS50011"/>
    </source>
</evidence>
<dbReference type="InterPro" id="IPR000719">
    <property type="entry name" value="Prot_kinase_dom"/>
</dbReference>
<protein>
    <recommendedName>
        <fullName evidence="1">Casein kinase I</fullName>
    </recommendedName>
</protein>
<evidence type="ECO:0000313" key="5">
    <source>
        <dbReference type="EMBL" id="GMH54552.1"/>
    </source>
</evidence>
<evidence type="ECO:0000256" key="2">
    <source>
        <dbReference type="SAM" id="MobiDB-lite"/>
    </source>
</evidence>
<evidence type="ECO:0000256" key="1">
    <source>
        <dbReference type="ARBA" id="ARBA00023860"/>
    </source>
</evidence>
<dbReference type="SUPFAM" id="SSF56112">
    <property type="entry name" value="Protein kinase-like (PK-like)"/>
    <property type="match status" value="1"/>
</dbReference>
<feature type="domain" description="FHA" evidence="3">
    <location>
        <begin position="412"/>
        <end position="469"/>
    </location>
</feature>
<dbReference type="InterPro" id="IPR050235">
    <property type="entry name" value="CK1_Ser-Thr_kinase"/>
</dbReference>